<comment type="caution">
    <text evidence="2">The sequence shown here is derived from an EMBL/GenBank/DDBJ whole genome shotgun (WGS) entry which is preliminary data.</text>
</comment>
<evidence type="ECO:0000313" key="3">
    <source>
        <dbReference type="Proteomes" id="UP001266305"/>
    </source>
</evidence>
<gene>
    <name evidence="2" type="ORF">P7K49_021310</name>
</gene>
<organism evidence="2 3">
    <name type="scientific">Saguinus oedipus</name>
    <name type="common">Cotton-top tamarin</name>
    <name type="synonym">Oedipomidas oedipus</name>
    <dbReference type="NCBI Taxonomy" id="9490"/>
    <lineage>
        <taxon>Eukaryota</taxon>
        <taxon>Metazoa</taxon>
        <taxon>Chordata</taxon>
        <taxon>Craniata</taxon>
        <taxon>Vertebrata</taxon>
        <taxon>Euteleostomi</taxon>
        <taxon>Mammalia</taxon>
        <taxon>Eutheria</taxon>
        <taxon>Euarchontoglires</taxon>
        <taxon>Primates</taxon>
        <taxon>Haplorrhini</taxon>
        <taxon>Platyrrhini</taxon>
        <taxon>Cebidae</taxon>
        <taxon>Callitrichinae</taxon>
        <taxon>Saguinus</taxon>
    </lineage>
</organism>
<accession>A0ABQ9USB4</accession>
<evidence type="ECO:0000313" key="2">
    <source>
        <dbReference type="EMBL" id="KAK2099962.1"/>
    </source>
</evidence>
<feature type="compositionally biased region" description="Low complexity" evidence="1">
    <location>
        <begin position="31"/>
        <end position="43"/>
    </location>
</feature>
<evidence type="ECO:0000256" key="1">
    <source>
        <dbReference type="SAM" id="MobiDB-lite"/>
    </source>
</evidence>
<name>A0ABQ9USB4_SAGOE</name>
<feature type="non-terminal residue" evidence="2">
    <location>
        <position position="1"/>
    </location>
</feature>
<protein>
    <submittedName>
        <fullName evidence="2">Uncharacterized protein</fullName>
    </submittedName>
</protein>
<reference evidence="2 3" key="1">
    <citation type="submission" date="2023-05" db="EMBL/GenBank/DDBJ databases">
        <title>B98-5 Cell Line De Novo Hybrid Assembly: An Optical Mapping Approach.</title>
        <authorList>
            <person name="Kananen K."/>
            <person name="Auerbach J.A."/>
            <person name="Kautto E."/>
            <person name="Blachly J.S."/>
        </authorList>
    </citation>
    <scope>NUCLEOTIDE SEQUENCE [LARGE SCALE GENOMIC DNA]</scope>
    <source>
        <strain evidence="2">B95-8</strain>
        <tissue evidence="2">Cell line</tissue>
    </source>
</reference>
<proteinExistence type="predicted"/>
<sequence length="112" mass="12201">KVQWAGMADARLCAQEGARPGAAQPPCSPKRPGQQREQQPREGWCPGGPGRRELVKETFRAASWAWVSTGHRAWMNCGDSNAPPPTRKGLTIWPIKAILALVRPNSHLVAGQ</sequence>
<dbReference type="Proteomes" id="UP001266305">
    <property type="component" value="Unassembled WGS sequence"/>
</dbReference>
<keyword evidence="3" id="KW-1185">Reference proteome</keyword>
<dbReference type="EMBL" id="JASSZA010000010">
    <property type="protein sequence ID" value="KAK2099962.1"/>
    <property type="molecule type" value="Genomic_DNA"/>
</dbReference>
<feature type="region of interest" description="Disordered" evidence="1">
    <location>
        <begin position="15"/>
        <end position="50"/>
    </location>
</feature>